<evidence type="ECO:0000313" key="2">
    <source>
        <dbReference type="EMBL" id="KAI9261662.1"/>
    </source>
</evidence>
<dbReference type="EMBL" id="JAIXMP010000015">
    <property type="protein sequence ID" value="KAI9261662.1"/>
    <property type="molecule type" value="Genomic_DNA"/>
</dbReference>
<gene>
    <name evidence="2" type="ORF">BDA99DRAFT_512044</name>
</gene>
<protein>
    <submittedName>
        <fullName evidence="2">Uncharacterized protein</fullName>
    </submittedName>
</protein>
<feature type="region of interest" description="Disordered" evidence="1">
    <location>
        <begin position="358"/>
        <end position="399"/>
    </location>
</feature>
<evidence type="ECO:0000256" key="1">
    <source>
        <dbReference type="SAM" id="MobiDB-lite"/>
    </source>
</evidence>
<name>A0AAD5JZK9_9FUNG</name>
<reference evidence="2" key="2">
    <citation type="submission" date="2023-02" db="EMBL/GenBank/DDBJ databases">
        <authorList>
            <consortium name="DOE Joint Genome Institute"/>
            <person name="Mondo S.J."/>
            <person name="Chang Y."/>
            <person name="Wang Y."/>
            <person name="Ahrendt S."/>
            <person name="Andreopoulos W."/>
            <person name="Barry K."/>
            <person name="Beard J."/>
            <person name="Benny G.L."/>
            <person name="Blankenship S."/>
            <person name="Bonito G."/>
            <person name="Cuomo C."/>
            <person name="Desiro A."/>
            <person name="Gervers K.A."/>
            <person name="Hundley H."/>
            <person name="Kuo A."/>
            <person name="LaButti K."/>
            <person name="Lang B.F."/>
            <person name="Lipzen A."/>
            <person name="O'Donnell K."/>
            <person name="Pangilinan J."/>
            <person name="Reynolds N."/>
            <person name="Sandor L."/>
            <person name="Smith M.W."/>
            <person name="Tsang A."/>
            <person name="Grigoriev I.V."/>
            <person name="Stajich J.E."/>
            <person name="Spatafora J.W."/>
        </authorList>
    </citation>
    <scope>NUCLEOTIDE SEQUENCE</scope>
    <source>
        <strain evidence="2">RSA 2281</strain>
    </source>
</reference>
<evidence type="ECO:0000313" key="3">
    <source>
        <dbReference type="Proteomes" id="UP001209540"/>
    </source>
</evidence>
<proteinExistence type="predicted"/>
<accession>A0AAD5JZK9</accession>
<feature type="compositionally biased region" description="Acidic residues" evidence="1">
    <location>
        <begin position="366"/>
        <end position="377"/>
    </location>
</feature>
<dbReference type="AlphaFoldDB" id="A0AAD5JZK9"/>
<organism evidence="2 3">
    <name type="scientific">Phascolomyces articulosus</name>
    <dbReference type="NCBI Taxonomy" id="60185"/>
    <lineage>
        <taxon>Eukaryota</taxon>
        <taxon>Fungi</taxon>
        <taxon>Fungi incertae sedis</taxon>
        <taxon>Mucoromycota</taxon>
        <taxon>Mucoromycotina</taxon>
        <taxon>Mucoromycetes</taxon>
        <taxon>Mucorales</taxon>
        <taxon>Lichtheimiaceae</taxon>
        <taxon>Phascolomyces</taxon>
    </lineage>
</organism>
<keyword evidence="3" id="KW-1185">Reference proteome</keyword>
<comment type="caution">
    <text evidence="2">The sequence shown here is derived from an EMBL/GenBank/DDBJ whole genome shotgun (WGS) entry which is preliminary data.</text>
</comment>
<reference evidence="2" key="1">
    <citation type="journal article" date="2022" name="IScience">
        <title>Evolution of zygomycete secretomes and the origins of terrestrial fungal ecologies.</title>
        <authorList>
            <person name="Chang Y."/>
            <person name="Wang Y."/>
            <person name="Mondo S."/>
            <person name="Ahrendt S."/>
            <person name="Andreopoulos W."/>
            <person name="Barry K."/>
            <person name="Beard J."/>
            <person name="Benny G.L."/>
            <person name="Blankenship S."/>
            <person name="Bonito G."/>
            <person name="Cuomo C."/>
            <person name="Desiro A."/>
            <person name="Gervers K.A."/>
            <person name="Hundley H."/>
            <person name="Kuo A."/>
            <person name="LaButti K."/>
            <person name="Lang B.F."/>
            <person name="Lipzen A."/>
            <person name="O'Donnell K."/>
            <person name="Pangilinan J."/>
            <person name="Reynolds N."/>
            <person name="Sandor L."/>
            <person name="Smith M.E."/>
            <person name="Tsang A."/>
            <person name="Grigoriev I.V."/>
            <person name="Stajich J.E."/>
            <person name="Spatafora J.W."/>
        </authorList>
    </citation>
    <scope>NUCLEOTIDE SEQUENCE</scope>
    <source>
        <strain evidence="2">RSA 2281</strain>
    </source>
</reference>
<sequence>MTDINGNELTRLLSTKPNLYSMIHGCHSLVMKSIDIFENKETGNGFTIMTLTDGTHWVPAVITQQAIDDATKSLPGEFDKNTDTFKDTNMLMLKWMVGMFMRGKALAPYLLIHQLQFTNMASSRRQVARPQDICYHPKVNAWSQEVYNGMSPQPTLIQPEEYLHKSNKEIDESCWYMVLFPKSPQGTLSRDDYRDMYPIFEAQLNTHCGDLPSLEEIANKMKPIKTFKRRRPPTFIREESAPPTKVAKTQLSISPQDCRTLTRGDMMDLFESFDEKIEDIDCIIPKDQKELLSALDGTNVQTTNSVTVESHIETAKQLEHTNLINHESTGVSGVIETSISNEHQDKNNNGVATVNNVTETNREEEKIEEGEDIIEEDQGQHVPVYEQENEEDEDDDLDEQDPLLYWDKMYGSYVKMVNGFSQKLSLLR</sequence>
<feature type="compositionally biased region" description="Acidic residues" evidence="1">
    <location>
        <begin position="387"/>
        <end position="399"/>
    </location>
</feature>
<dbReference type="Proteomes" id="UP001209540">
    <property type="component" value="Unassembled WGS sequence"/>
</dbReference>